<accession>A0A9W8ZRI9</accession>
<name>A0A9W8ZRI9_9AGAR</name>
<comment type="caution">
    <text evidence="2">The sequence shown here is derived from an EMBL/GenBank/DDBJ whole genome shotgun (WGS) entry which is preliminary data.</text>
</comment>
<protein>
    <submittedName>
        <fullName evidence="2">Uncharacterized protein</fullName>
    </submittedName>
</protein>
<keyword evidence="1" id="KW-0812">Transmembrane</keyword>
<gene>
    <name evidence="2" type="ORF">C8J55DRAFT_531022</name>
</gene>
<reference evidence="2" key="2">
    <citation type="journal article" date="2023" name="Proc. Natl. Acad. Sci. U.S.A.">
        <title>A global phylogenomic analysis of the shiitake genus Lentinula.</title>
        <authorList>
            <person name="Sierra-Patev S."/>
            <person name="Min B."/>
            <person name="Naranjo-Ortiz M."/>
            <person name="Looney B."/>
            <person name="Konkel Z."/>
            <person name="Slot J.C."/>
            <person name="Sakamoto Y."/>
            <person name="Steenwyk J.L."/>
            <person name="Rokas A."/>
            <person name="Carro J."/>
            <person name="Camarero S."/>
            <person name="Ferreira P."/>
            <person name="Molpeceres G."/>
            <person name="Ruiz-Duenas F.J."/>
            <person name="Serrano A."/>
            <person name="Henrissat B."/>
            <person name="Drula E."/>
            <person name="Hughes K.W."/>
            <person name="Mata J.L."/>
            <person name="Ishikawa N.K."/>
            <person name="Vargas-Isla R."/>
            <person name="Ushijima S."/>
            <person name="Smith C.A."/>
            <person name="Donoghue J."/>
            <person name="Ahrendt S."/>
            <person name="Andreopoulos W."/>
            <person name="He G."/>
            <person name="LaButti K."/>
            <person name="Lipzen A."/>
            <person name="Ng V."/>
            <person name="Riley R."/>
            <person name="Sandor L."/>
            <person name="Barry K."/>
            <person name="Martinez A.T."/>
            <person name="Xiao Y."/>
            <person name="Gibbons J.G."/>
            <person name="Terashima K."/>
            <person name="Grigoriev I.V."/>
            <person name="Hibbett D."/>
        </authorList>
    </citation>
    <scope>NUCLEOTIDE SEQUENCE</scope>
    <source>
        <strain evidence="2">Sp2 HRB7682 ss15</strain>
    </source>
</reference>
<keyword evidence="1" id="KW-1133">Transmembrane helix</keyword>
<reference evidence="2" key="1">
    <citation type="submission" date="2022-08" db="EMBL/GenBank/DDBJ databases">
        <authorList>
            <consortium name="DOE Joint Genome Institute"/>
            <person name="Min B."/>
            <person name="Riley R."/>
            <person name="Sierra-Patev S."/>
            <person name="Naranjo-Ortiz M."/>
            <person name="Looney B."/>
            <person name="Konkel Z."/>
            <person name="Slot J.C."/>
            <person name="Sakamoto Y."/>
            <person name="Steenwyk J.L."/>
            <person name="Rokas A."/>
            <person name="Carro J."/>
            <person name="Camarero S."/>
            <person name="Ferreira P."/>
            <person name="Molpeceres G."/>
            <person name="Ruiz-Duenas F.J."/>
            <person name="Serrano A."/>
            <person name="Henrissat B."/>
            <person name="Drula E."/>
            <person name="Hughes K.W."/>
            <person name="Mata J.L."/>
            <person name="Ishikawa N.K."/>
            <person name="Vargas-Isla R."/>
            <person name="Ushijima S."/>
            <person name="Smith C.A."/>
            <person name="Ahrendt S."/>
            <person name="Andreopoulos W."/>
            <person name="He G."/>
            <person name="Labutti K."/>
            <person name="Lipzen A."/>
            <person name="Ng V."/>
            <person name="Sandor L."/>
            <person name="Barry K."/>
            <person name="Martinez A.T."/>
            <person name="Xiao Y."/>
            <person name="Gibbons J.G."/>
            <person name="Terashima K."/>
            <person name="Hibbett D.S."/>
            <person name="Grigoriev I.V."/>
        </authorList>
    </citation>
    <scope>NUCLEOTIDE SEQUENCE</scope>
    <source>
        <strain evidence="2">Sp2 HRB7682 ss15</strain>
    </source>
</reference>
<dbReference type="Proteomes" id="UP001150238">
    <property type="component" value="Unassembled WGS sequence"/>
</dbReference>
<evidence type="ECO:0000256" key="1">
    <source>
        <dbReference type="SAM" id="Phobius"/>
    </source>
</evidence>
<proteinExistence type="predicted"/>
<feature type="transmembrane region" description="Helical" evidence="1">
    <location>
        <begin position="119"/>
        <end position="147"/>
    </location>
</feature>
<evidence type="ECO:0000313" key="2">
    <source>
        <dbReference type="EMBL" id="KAJ4463865.1"/>
    </source>
</evidence>
<keyword evidence="1" id="KW-0472">Membrane</keyword>
<sequence>MPTTQRNKPALQSFRWPSSRAISVVTHTEPETLPQYISDLPTYSEPTLLQTLLSSCQSIQKITARLFADPGFTRASVFRFSAPIVVFISFITTIALLPQDWYIDQWSENKAMSVKFSEVGSLCMMSSVVVLGTLSFWWILIWVLAICGRRFIEVDLMSGRTYVGVFDNLLGGLFTN</sequence>
<evidence type="ECO:0000313" key="3">
    <source>
        <dbReference type="Proteomes" id="UP001150238"/>
    </source>
</evidence>
<dbReference type="EMBL" id="JANVFS010000065">
    <property type="protein sequence ID" value="KAJ4463865.1"/>
    <property type="molecule type" value="Genomic_DNA"/>
</dbReference>
<organism evidence="2 3">
    <name type="scientific">Lentinula lateritia</name>
    <dbReference type="NCBI Taxonomy" id="40482"/>
    <lineage>
        <taxon>Eukaryota</taxon>
        <taxon>Fungi</taxon>
        <taxon>Dikarya</taxon>
        <taxon>Basidiomycota</taxon>
        <taxon>Agaricomycotina</taxon>
        <taxon>Agaricomycetes</taxon>
        <taxon>Agaricomycetidae</taxon>
        <taxon>Agaricales</taxon>
        <taxon>Marasmiineae</taxon>
        <taxon>Omphalotaceae</taxon>
        <taxon>Lentinula</taxon>
    </lineage>
</organism>
<feature type="transmembrane region" description="Helical" evidence="1">
    <location>
        <begin position="80"/>
        <end position="99"/>
    </location>
</feature>
<dbReference type="AlphaFoldDB" id="A0A9W8ZRI9"/>